<name>S3VF01_9LEPT</name>
<gene>
    <name evidence="1" type="ORF">LEP1GSC058_0012</name>
</gene>
<comment type="caution">
    <text evidence="1">The sequence shown here is derived from an EMBL/GenBank/DDBJ whole genome shotgun (WGS) entry which is preliminary data.</text>
</comment>
<sequence length="292" mass="32718">MRRLLYFGTLLLPISASPAPPLPIEWIARSWNQEGEISLLGRSESGTKSTRGMLAQAPFSAGSKGQVRLLGIWLNSRDLNASQLRSIDIGYQSPAFESFRLTFQVGGSREVLHSVLGLSHRSGSLEFFLRKSSEEKGYGSILRSSSSSNTRVSLSIEFTQERERTSETRFTIGFAWSWEGITGDVLLREESGELDGAGSFGITKELFKNRESNDKPPIPVVKSESKRLPVSPLTVDELVKAGFSITDSLQLSKWSRSDEQAFREKINSFKPAERKKIFRLLFQKKQKSDGRY</sequence>
<dbReference type="EMBL" id="AKWZ02000004">
    <property type="protein sequence ID" value="EPG75050.1"/>
    <property type="molecule type" value="Genomic_DNA"/>
</dbReference>
<evidence type="ECO:0000313" key="1">
    <source>
        <dbReference type="EMBL" id="EPG75050.1"/>
    </source>
</evidence>
<dbReference type="AlphaFoldDB" id="S3VF01"/>
<evidence type="ECO:0000313" key="2">
    <source>
        <dbReference type="Proteomes" id="UP000014540"/>
    </source>
</evidence>
<accession>S3VF01</accession>
<dbReference type="OrthoDB" id="324056at2"/>
<dbReference type="STRING" id="1193011.LEP1GSC058_0012"/>
<protein>
    <submittedName>
        <fullName evidence="1">Uncharacterized protein</fullName>
    </submittedName>
</protein>
<organism evidence="1 2">
    <name type="scientific">Leptospira fainei serovar Hurstbridge str. BUT 6</name>
    <dbReference type="NCBI Taxonomy" id="1193011"/>
    <lineage>
        <taxon>Bacteria</taxon>
        <taxon>Pseudomonadati</taxon>
        <taxon>Spirochaetota</taxon>
        <taxon>Spirochaetia</taxon>
        <taxon>Leptospirales</taxon>
        <taxon>Leptospiraceae</taxon>
        <taxon>Leptospira</taxon>
    </lineage>
</organism>
<dbReference type="Proteomes" id="UP000014540">
    <property type="component" value="Unassembled WGS sequence"/>
</dbReference>
<keyword evidence="2" id="KW-1185">Reference proteome</keyword>
<dbReference type="RefSeq" id="WP_016548761.1">
    <property type="nucleotide sequence ID" value="NZ_AKWZ02000004.1"/>
</dbReference>
<reference evidence="1" key="1">
    <citation type="submission" date="2013-04" db="EMBL/GenBank/DDBJ databases">
        <authorList>
            <person name="Harkins D.M."/>
            <person name="Durkin A.S."/>
            <person name="Selengut J.D."/>
            <person name="Sanka R."/>
            <person name="DePew J."/>
            <person name="Purushe J."/>
            <person name="Ahmed A."/>
            <person name="van der Linden H."/>
            <person name="Goris M.G.A."/>
            <person name="Hartskeerl R.A."/>
            <person name="Vinetz J.M."/>
            <person name="Sutton G.G."/>
            <person name="Nelson W.C."/>
            <person name="Fouts D.E."/>
        </authorList>
    </citation>
    <scope>NUCLEOTIDE SEQUENCE [LARGE SCALE GENOMIC DNA]</scope>
    <source>
        <strain evidence="1">BUT 6</strain>
    </source>
</reference>
<proteinExistence type="predicted"/>